<organism evidence="4 5">
    <name type="scientific">Leptospira jelokensis</name>
    <dbReference type="NCBI Taxonomy" id="2484931"/>
    <lineage>
        <taxon>Bacteria</taxon>
        <taxon>Pseudomonadati</taxon>
        <taxon>Spirochaetota</taxon>
        <taxon>Spirochaetia</taxon>
        <taxon>Leptospirales</taxon>
        <taxon>Leptospiraceae</taxon>
        <taxon>Leptospira</taxon>
    </lineage>
</organism>
<dbReference type="PANTHER" id="PTHR24171">
    <property type="entry name" value="ANKYRIN REPEAT DOMAIN-CONTAINING PROTEIN 39-RELATED"/>
    <property type="match status" value="1"/>
</dbReference>
<dbReference type="PROSITE" id="PS50088">
    <property type="entry name" value="ANK_REPEAT"/>
    <property type="match status" value="3"/>
</dbReference>
<dbReference type="AlphaFoldDB" id="A0A4Z0ZRD6"/>
<evidence type="ECO:0000256" key="2">
    <source>
        <dbReference type="ARBA" id="ARBA00023043"/>
    </source>
</evidence>
<gene>
    <name evidence="4" type="ORF">EHQ62_11975</name>
</gene>
<dbReference type="SUPFAM" id="SSF48403">
    <property type="entry name" value="Ankyrin repeat"/>
    <property type="match status" value="1"/>
</dbReference>
<dbReference type="InterPro" id="IPR036770">
    <property type="entry name" value="Ankyrin_rpt-contain_sf"/>
</dbReference>
<dbReference type="Pfam" id="PF12796">
    <property type="entry name" value="Ank_2"/>
    <property type="match status" value="2"/>
</dbReference>
<dbReference type="Gene3D" id="1.25.40.20">
    <property type="entry name" value="Ankyrin repeat-containing domain"/>
    <property type="match status" value="2"/>
</dbReference>
<evidence type="ECO:0000256" key="1">
    <source>
        <dbReference type="ARBA" id="ARBA00022737"/>
    </source>
</evidence>
<keyword evidence="1" id="KW-0677">Repeat</keyword>
<reference evidence="4" key="1">
    <citation type="journal article" date="2019" name="PLoS Negl. Trop. Dis.">
        <title>Revisiting the worldwide diversity of Leptospira species in the environment.</title>
        <authorList>
            <person name="Vincent A.T."/>
            <person name="Schiettekatte O."/>
            <person name="Bourhy P."/>
            <person name="Veyrier F.J."/>
            <person name="Picardeau M."/>
        </authorList>
    </citation>
    <scope>NUCLEOTIDE SEQUENCE [LARGE SCALE GENOMIC DNA]</scope>
    <source>
        <strain evidence="4">201702451</strain>
    </source>
</reference>
<evidence type="ECO:0000256" key="3">
    <source>
        <dbReference type="PROSITE-ProRule" id="PRU00023"/>
    </source>
</evidence>
<dbReference type="Proteomes" id="UP000297567">
    <property type="component" value="Unassembled WGS sequence"/>
</dbReference>
<dbReference type="PANTHER" id="PTHR24171:SF9">
    <property type="entry name" value="ANKYRIN REPEAT DOMAIN-CONTAINING PROTEIN 39"/>
    <property type="match status" value="1"/>
</dbReference>
<dbReference type="Pfam" id="PF13637">
    <property type="entry name" value="Ank_4"/>
    <property type="match status" value="1"/>
</dbReference>
<dbReference type="EMBL" id="RQGH01000026">
    <property type="protein sequence ID" value="TGL65289.1"/>
    <property type="molecule type" value="Genomic_DNA"/>
</dbReference>
<dbReference type="RefSeq" id="WP_135643083.1">
    <property type="nucleotide sequence ID" value="NZ_RQGH01000026.1"/>
</dbReference>
<proteinExistence type="predicted"/>
<accession>A0A4Z0ZRD6</accession>
<keyword evidence="5" id="KW-1185">Reference proteome</keyword>
<dbReference type="InterPro" id="IPR002110">
    <property type="entry name" value="Ankyrin_rpt"/>
</dbReference>
<protein>
    <submittedName>
        <fullName evidence="4">Ankyrin repeat domain-containing protein</fullName>
    </submittedName>
</protein>
<sequence length="286" mass="31653">MKSFQFFFLFTLFLIQCRSTNSSSRSAQNFQYLKTCNASNAKILFPDANLINEKVDNGQPILSYFARTGNIDCAKRLLSLKANPNQRDARGFTPLIFSVYSNLKMMDLLLENGAELNSETPDAGNALILAAEIGNLEAVQYLIGKGMNVNHLTKNRGTPLMHASIRGHDQVVSHLLKKGADPNLADILNITPIMHAASNGHLVTVSLLIQYKADIHKKDYKGYSVIFAPSDARNPNENHLEILDLLMKAGANIHDRNDDGDTPLSIAKKRKLSFLIDKLESLGAKE</sequence>
<feature type="repeat" description="ANK" evidence="3">
    <location>
        <begin position="155"/>
        <end position="187"/>
    </location>
</feature>
<dbReference type="SMART" id="SM00248">
    <property type="entry name" value="ANK"/>
    <property type="match status" value="6"/>
</dbReference>
<keyword evidence="2 3" id="KW-0040">ANK repeat</keyword>
<feature type="repeat" description="ANK" evidence="3">
    <location>
        <begin position="188"/>
        <end position="220"/>
    </location>
</feature>
<comment type="caution">
    <text evidence="4">The sequence shown here is derived from an EMBL/GenBank/DDBJ whole genome shotgun (WGS) entry which is preliminary data.</text>
</comment>
<feature type="repeat" description="ANK" evidence="3">
    <location>
        <begin position="122"/>
        <end position="154"/>
    </location>
</feature>
<name>A0A4Z0ZRD6_9LEPT</name>
<evidence type="ECO:0000313" key="4">
    <source>
        <dbReference type="EMBL" id="TGL65289.1"/>
    </source>
</evidence>
<evidence type="ECO:0000313" key="5">
    <source>
        <dbReference type="Proteomes" id="UP000297567"/>
    </source>
</evidence>
<dbReference type="PROSITE" id="PS50297">
    <property type="entry name" value="ANK_REP_REGION"/>
    <property type="match status" value="2"/>
</dbReference>